<dbReference type="Pfam" id="PF00134">
    <property type="entry name" value="Cyclin_N"/>
    <property type="match status" value="1"/>
</dbReference>
<organism evidence="2 3">
    <name type="scientific">Chytriomyces confervae</name>
    <dbReference type="NCBI Taxonomy" id="246404"/>
    <lineage>
        <taxon>Eukaryota</taxon>
        <taxon>Fungi</taxon>
        <taxon>Fungi incertae sedis</taxon>
        <taxon>Chytridiomycota</taxon>
        <taxon>Chytridiomycota incertae sedis</taxon>
        <taxon>Chytridiomycetes</taxon>
        <taxon>Chytridiales</taxon>
        <taxon>Chytriomycetaceae</taxon>
        <taxon>Chytriomyces</taxon>
    </lineage>
</organism>
<evidence type="ECO:0000313" key="3">
    <source>
        <dbReference type="Proteomes" id="UP000320333"/>
    </source>
</evidence>
<protein>
    <recommendedName>
        <fullName evidence="1">Cyclin N-terminal domain-containing protein</fullName>
    </recommendedName>
</protein>
<dbReference type="EMBL" id="QEAP01001928">
    <property type="protein sequence ID" value="TPX39356.1"/>
    <property type="molecule type" value="Genomic_DNA"/>
</dbReference>
<comment type="caution">
    <text evidence="2">The sequence shown here is derived from an EMBL/GenBank/DDBJ whole genome shotgun (WGS) entry which is preliminary data.</text>
</comment>
<reference evidence="2 3" key="1">
    <citation type="journal article" date="2019" name="Sci. Rep.">
        <title>Comparative genomics of chytrid fungi reveal insights into the obligate biotrophic and pathogenic lifestyle of Synchytrium endobioticum.</title>
        <authorList>
            <person name="van de Vossenberg B.T.L.H."/>
            <person name="Warris S."/>
            <person name="Nguyen H.D.T."/>
            <person name="van Gent-Pelzer M.P.E."/>
            <person name="Joly D.L."/>
            <person name="van de Geest H.C."/>
            <person name="Bonants P.J.M."/>
            <person name="Smith D.S."/>
            <person name="Levesque C.A."/>
            <person name="van der Lee T.A.J."/>
        </authorList>
    </citation>
    <scope>NUCLEOTIDE SEQUENCE [LARGE SCALE GENOMIC DNA]</scope>
    <source>
        <strain evidence="2 3">CBS 675.73</strain>
    </source>
</reference>
<name>A0A507CLC0_9FUNG</name>
<dbReference type="Gene3D" id="1.10.472.10">
    <property type="entry name" value="Cyclin-like"/>
    <property type="match status" value="1"/>
</dbReference>
<dbReference type="AlphaFoldDB" id="A0A507CLC0"/>
<dbReference type="InterPro" id="IPR006671">
    <property type="entry name" value="Cyclin_N"/>
</dbReference>
<feature type="domain" description="Cyclin N-terminal" evidence="1">
    <location>
        <begin position="3"/>
        <end position="80"/>
    </location>
</feature>
<sequence length="146" mass="16544">MLSTIAYLDRYFKSPKSLQIMADIAPYAILLTIFSIACKYNTDAPLTNKLFQEMGQDCFTCQQINTLERKVLHILDYNLSVSDVDFEAELGKRVAQLSLFQVVSDGKRDSACDLSCDQLVPLAKAKSYSVVSRWVFPFKSLFLSHK</sequence>
<gene>
    <name evidence="2" type="ORF">CcCBS67573_g10675</name>
</gene>
<evidence type="ECO:0000259" key="1">
    <source>
        <dbReference type="Pfam" id="PF00134"/>
    </source>
</evidence>
<dbReference type="InterPro" id="IPR036915">
    <property type="entry name" value="Cyclin-like_sf"/>
</dbReference>
<dbReference type="CDD" id="cd20557">
    <property type="entry name" value="CYCLIN_ScPCL1-like"/>
    <property type="match status" value="1"/>
</dbReference>
<proteinExistence type="predicted"/>
<dbReference type="SUPFAM" id="SSF47954">
    <property type="entry name" value="Cyclin-like"/>
    <property type="match status" value="1"/>
</dbReference>
<dbReference type="OrthoDB" id="286814at2759"/>
<evidence type="ECO:0000313" key="2">
    <source>
        <dbReference type="EMBL" id="TPX39356.1"/>
    </source>
</evidence>
<dbReference type="Proteomes" id="UP000320333">
    <property type="component" value="Unassembled WGS sequence"/>
</dbReference>
<accession>A0A507CLC0</accession>
<keyword evidence="3" id="KW-1185">Reference proteome</keyword>